<gene>
    <name evidence="9" type="ordered locus">Nitsa_0979</name>
</gene>
<evidence type="ECO:0000256" key="5">
    <source>
        <dbReference type="ARBA" id="ARBA00022989"/>
    </source>
</evidence>
<reference evidence="9 10" key="1">
    <citation type="journal article" date="2011" name="Stand. Genomic Sci.">
        <title>Complete genome sequence of Nitratifractor salsuginis type strain (E9I37-1).</title>
        <authorList>
            <person name="Anderson I."/>
            <person name="Sikorski J."/>
            <person name="Zeytun A."/>
            <person name="Nolan M."/>
            <person name="Lapidus A."/>
            <person name="Lucas S."/>
            <person name="Hammon N."/>
            <person name="Deshpande S."/>
            <person name="Cheng J.F."/>
            <person name="Tapia R."/>
            <person name="Han C."/>
            <person name="Goodwin L."/>
            <person name="Pitluck S."/>
            <person name="Liolios K."/>
            <person name="Pagani I."/>
            <person name="Ivanova N."/>
            <person name="Huntemann M."/>
            <person name="Mavromatis K."/>
            <person name="Ovchinikova G."/>
            <person name="Pati A."/>
            <person name="Chen A."/>
            <person name="Palaniappan K."/>
            <person name="Land M."/>
            <person name="Hauser L."/>
            <person name="Brambilla E.M."/>
            <person name="Ngatchou-Djao O.D."/>
            <person name="Rohde M."/>
            <person name="Tindall B.J."/>
            <person name="Goker M."/>
            <person name="Detter J.C."/>
            <person name="Woyke T."/>
            <person name="Bristow J."/>
            <person name="Eisen J.A."/>
            <person name="Markowitz V."/>
            <person name="Hugenholtz P."/>
            <person name="Klenk H.P."/>
            <person name="Kyrpides N.C."/>
        </authorList>
    </citation>
    <scope>NUCLEOTIDE SEQUENCE [LARGE SCALE GENOMIC DNA]</scope>
    <source>
        <strain evidence="10">DSM 16511 / JCM 12458 / E9I37-1</strain>
    </source>
</reference>
<evidence type="ECO:0000256" key="2">
    <source>
        <dbReference type="ARBA" id="ARBA00010792"/>
    </source>
</evidence>
<evidence type="ECO:0000313" key="10">
    <source>
        <dbReference type="Proteomes" id="UP000008633"/>
    </source>
</evidence>
<dbReference type="PANTHER" id="PTHR30353">
    <property type="entry name" value="INNER MEMBRANE PROTEIN DEDA-RELATED"/>
    <property type="match status" value="1"/>
</dbReference>
<keyword evidence="10" id="KW-1185">Reference proteome</keyword>
<dbReference type="AlphaFoldDB" id="E6X3G1"/>
<dbReference type="eggNOG" id="COG0586">
    <property type="taxonomic scope" value="Bacteria"/>
</dbReference>
<dbReference type="GO" id="GO:0005886">
    <property type="term" value="C:plasma membrane"/>
    <property type="evidence" value="ECO:0007669"/>
    <property type="project" value="UniProtKB-SubCell"/>
</dbReference>
<comment type="similarity">
    <text evidence="2 7">Belongs to the DedA family.</text>
</comment>
<keyword evidence="3 7" id="KW-1003">Cell membrane</keyword>
<keyword evidence="4 7" id="KW-0812">Transmembrane</keyword>
<protein>
    <submittedName>
        <fullName evidence="9">DedA family protein</fullName>
    </submittedName>
</protein>
<dbReference type="HOGENOM" id="CLU_044208_7_1_7"/>
<feature type="domain" description="VTT" evidence="8">
    <location>
        <begin position="38"/>
        <end position="150"/>
    </location>
</feature>
<evidence type="ECO:0000256" key="3">
    <source>
        <dbReference type="ARBA" id="ARBA00022475"/>
    </source>
</evidence>
<proteinExistence type="inferred from homology"/>
<dbReference type="STRING" id="749222.Nitsa_0979"/>
<comment type="subcellular location">
    <subcellularLocation>
        <location evidence="1 7">Cell membrane</location>
        <topology evidence="1 7">Multi-pass membrane protein</topology>
    </subcellularLocation>
</comment>
<dbReference type="Proteomes" id="UP000008633">
    <property type="component" value="Chromosome"/>
</dbReference>
<evidence type="ECO:0000256" key="4">
    <source>
        <dbReference type="ARBA" id="ARBA00022692"/>
    </source>
</evidence>
<name>E6X3G1_NITSE</name>
<evidence type="ECO:0000256" key="7">
    <source>
        <dbReference type="RuleBase" id="RU367016"/>
    </source>
</evidence>
<dbReference type="Pfam" id="PF09335">
    <property type="entry name" value="VTT_dom"/>
    <property type="match status" value="1"/>
</dbReference>
<evidence type="ECO:0000256" key="1">
    <source>
        <dbReference type="ARBA" id="ARBA00004651"/>
    </source>
</evidence>
<dbReference type="InterPro" id="IPR032818">
    <property type="entry name" value="DedA-like"/>
</dbReference>
<dbReference type="InterPro" id="IPR032816">
    <property type="entry name" value="VTT_dom"/>
</dbReference>
<reference evidence="10" key="2">
    <citation type="submission" date="2011-01" db="EMBL/GenBank/DDBJ databases">
        <title>The complete genome of Nitratifractor salsuginis DSM 16511.</title>
        <authorList>
            <consortium name="US DOE Joint Genome Institute (JGI-PGF)"/>
            <person name="Lucas S."/>
            <person name="Copeland A."/>
            <person name="Lapidus A."/>
            <person name="Bruce D."/>
            <person name="Goodwin L."/>
            <person name="Pitluck S."/>
            <person name="Kyrpides N."/>
            <person name="Mavromatis K."/>
            <person name="Ivanova N."/>
            <person name="Mikhailova N."/>
            <person name="Zeytun A."/>
            <person name="Detter J.C."/>
            <person name="Tapia R."/>
            <person name="Han C."/>
            <person name="Land M."/>
            <person name="Hauser L."/>
            <person name="Markowitz V."/>
            <person name="Cheng J.-F."/>
            <person name="Hugenholtz P."/>
            <person name="Woyke T."/>
            <person name="Wu D."/>
            <person name="Tindall B."/>
            <person name="Schuetze A."/>
            <person name="Brambilla E."/>
            <person name="Klenk H.-P."/>
            <person name="Eisen J.A."/>
        </authorList>
    </citation>
    <scope>NUCLEOTIDE SEQUENCE [LARGE SCALE GENOMIC DNA]</scope>
    <source>
        <strain evidence="10">DSM 16511 / JCM 12458 / E9I37-1</strain>
    </source>
</reference>
<accession>E6X3G1</accession>
<dbReference type="OrthoDB" id="948134at2"/>
<sequence length="196" mass="22658">MLLQLFSLPVFVLMKYGYVALFIWSIMEGEIGLMLTGWLISQGEVFTFDKAYLVAIAGAFIGDNAVFLFGRLFEKKALHWLEKRPGRREQVVAWFQKWGSWLIVFERFIYGTHIPALLTVSMSGYSYMKFLFYDIIGILLWAAAFLSIGYFFGQQAIELILFAQKNIVLVLFVIIIFLVLFIAQKDEEEDSEKDSQ</sequence>
<dbReference type="PANTHER" id="PTHR30353:SF15">
    <property type="entry name" value="INNER MEMBRANE PROTEIN YABI"/>
    <property type="match status" value="1"/>
</dbReference>
<evidence type="ECO:0000259" key="8">
    <source>
        <dbReference type="Pfam" id="PF09335"/>
    </source>
</evidence>
<dbReference type="EMBL" id="CP002452">
    <property type="protein sequence ID" value="ADV46238.1"/>
    <property type="molecule type" value="Genomic_DNA"/>
</dbReference>
<keyword evidence="6 7" id="KW-0472">Membrane</keyword>
<keyword evidence="5 7" id="KW-1133">Transmembrane helix</keyword>
<feature type="transmembrane region" description="Helical" evidence="7">
    <location>
        <begin position="159"/>
        <end position="183"/>
    </location>
</feature>
<feature type="transmembrane region" description="Helical" evidence="7">
    <location>
        <begin position="91"/>
        <end position="110"/>
    </location>
</feature>
<dbReference type="KEGG" id="nsa:Nitsa_0979"/>
<evidence type="ECO:0000256" key="6">
    <source>
        <dbReference type="ARBA" id="ARBA00023136"/>
    </source>
</evidence>
<organism evidence="9 10">
    <name type="scientific">Nitratifractor salsuginis (strain DSM 16511 / JCM 12458 / E9I37-1)</name>
    <dbReference type="NCBI Taxonomy" id="749222"/>
    <lineage>
        <taxon>Bacteria</taxon>
        <taxon>Pseudomonadati</taxon>
        <taxon>Campylobacterota</taxon>
        <taxon>Epsilonproteobacteria</taxon>
        <taxon>Campylobacterales</taxon>
        <taxon>Sulfurovaceae</taxon>
        <taxon>Nitratifractor</taxon>
    </lineage>
</organism>
<evidence type="ECO:0000313" key="9">
    <source>
        <dbReference type="EMBL" id="ADV46238.1"/>
    </source>
</evidence>
<feature type="transmembrane region" description="Helical" evidence="7">
    <location>
        <begin position="130"/>
        <end position="152"/>
    </location>
</feature>
<feature type="transmembrane region" description="Helical" evidence="7">
    <location>
        <begin position="52"/>
        <end position="70"/>
    </location>
</feature>